<protein>
    <submittedName>
        <fullName evidence="2">DUF3526 domain-containing protein</fullName>
    </submittedName>
</protein>
<dbReference type="PANTHER" id="PTHR43471">
    <property type="entry name" value="ABC TRANSPORTER PERMEASE"/>
    <property type="match status" value="1"/>
</dbReference>
<accession>A0ABV8PE67</accession>
<dbReference type="EMBL" id="JBHSBW010000016">
    <property type="protein sequence ID" value="MFC4213394.1"/>
    <property type="molecule type" value="Genomic_DNA"/>
</dbReference>
<dbReference type="InterPro" id="IPR021913">
    <property type="entry name" value="DUF3526"/>
</dbReference>
<sequence>MKIWLLIRHQYKEWHLNKLLYVFIGSIACLWIFCLFTGLNEYKAVAKTRQIAQHNDREQWLNQGDKHPHIAAHFGNFAFKPINVLSIFDKGIDAYSGTYIYLEAHRQNDFLLSPAQSSSSLIRFGELNVALLLQLLVPLLLIILSFNSIISERLSGTLTLIKVTGISGHQMVVAKILSPLMLALSTIVVLYAISFVLFYFSDIRFTSEDLVKTSLILIAYGCYYFIFLTVTISIATFSKTLKQSLIISLSVWIFACVVSPKLLANFSSAIYTLPSNTAFKEAVRNDIINGMDGHNTSDIRAKKFTADLLKKHKVDSTSQLPVNIEGLVMMEGEKYSSKVYNNHFDSLSNALQKQQNIFTYASFLNPLLSIKNLSIGLSNTDLSNEIAFRKDAEIYRMQFVQAMNEDMAKNSKEGDFNTYKTGKKLFSHIPDFAYKNADTLKVFKNHLLDFIALIFLMLVSVILIKITAQKI</sequence>
<feature type="transmembrane region" description="Helical" evidence="1">
    <location>
        <begin position="129"/>
        <end position="150"/>
    </location>
</feature>
<feature type="transmembrane region" description="Helical" evidence="1">
    <location>
        <begin position="180"/>
        <end position="201"/>
    </location>
</feature>
<keyword evidence="1" id="KW-1133">Transmembrane helix</keyword>
<evidence type="ECO:0000313" key="3">
    <source>
        <dbReference type="Proteomes" id="UP001595789"/>
    </source>
</evidence>
<feature type="transmembrane region" description="Helical" evidence="1">
    <location>
        <begin position="20"/>
        <end position="39"/>
    </location>
</feature>
<organism evidence="2 3">
    <name type="scientific">Pedobacter lithocola</name>
    <dbReference type="NCBI Taxonomy" id="1908239"/>
    <lineage>
        <taxon>Bacteria</taxon>
        <taxon>Pseudomonadati</taxon>
        <taxon>Bacteroidota</taxon>
        <taxon>Sphingobacteriia</taxon>
        <taxon>Sphingobacteriales</taxon>
        <taxon>Sphingobacteriaceae</taxon>
        <taxon>Pedobacter</taxon>
    </lineage>
</organism>
<feature type="transmembrane region" description="Helical" evidence="1">
    <location>
        <begin position="213"/>
        <end position="238"/>
    </location>
</feature>
<dbReference type="Pfam" id="PF12679">
    <property type="entry name" value="ABC2_membrane_2"/>
    <property type="match status" value="1"/>
</dbReference>
<dbReference type="Proteomes" id="UP001595789">
    <property type="component" value="Unassembled WGS sequence"/>
</dbReference>
<comment type="caution">
    <text evidence="2">The sequence shown here is derived from an EMBL/GenBank/DDBJ whole genome shotgun (WGS) entry which is preliminary data.</text>
</comment>
<keyword evidence="1" id="KW-0472">Membrane</keyword>
<name>A0ABV8PE67_9SPHI</name>
<proteinExistence type="predicted"/>
<feature type="transmembrane region" description="Helical" evidence="1">
    <location>
        <begin position="244"/>
        <end position="264"/>
    </location>
</feature>
<feature type="transmembrane region" description="Helical" evidence="1">
    <location>
        <begin position="447"/>
        <end position="468"/>
    </location>
</feature>
<dbReference type="Pfam" id="PF12040">
    <property type="entry name" value="DUF3526"/>
    <property type="match status" value="1"/>
</dbReference>
<gene>
    <name evidence="2" type="ORF">ACFOWA_19535</name>
</gene>
<keyword evidence="1" id="KW-0812">Transmembrane</keyword>
<dbReference type="RefSeq" id="WP_378988559.1">
    <property type="nucleotide sequence ID" value="NZ_JBHSBW010000016.1"/>
</dbReference>
<evidence type="ECO:0000313" key="2">
    <source>
        <dbReference type="EMBL" id="MFC4213394.1"/>
    </source>
</evidence>
<reference evidence="3" key="1">
    <citation type="journal article" date="2019" name="Int. J. Syst. Evol. Microbiol.">
        <title>The Global Catalogue of Microorganisms (GCM) 10K type strain sequencing project: providing services to taxonomists for standard genome sequencing and annotation.</title>
        <authorList>
            <consortium name="The Broad Institute Genomics Platform"/>
            <consortium name="The Broad Institute Genome Sequencing Center for Infectious Disease"/>
            <person name="Wu L."/>
            <person name="Ma J."/>
        </authorList>
    </citation>
    <scope>NUCLEOTIDE SEQUENCE [LARGE SCALE GENOMIC DNA]</scope>
    <source>
        <strain evidence="3">CCM 8691</strain>
    </source>
</reference>
<dbReference type="PANTHER" id="PTHR43471:SF1">
    <property type="entry name" value="ABC TRANSPORTER PERMEASE PROTEIN NOSY-RELATED"/>
    <property type="match status" value="1"/>
</dbReference>
<dbReference type="PROSITE" id="PS51257">
    <property type="entry name" value="PROKAR_LIPOPROTEIN"/>
    <property type="match status" value="1"/>
</dbReference>
<keyword evidence="3" id="KW-1185">Reference proteome</keyword>
<evidence type="ECO:0000256" key="1">
    <source>
        <dbReference type="SAM" id="Phobius"/>
    </source>
</evidence>